<comment type="catalytic activity">
    <reaction evidence="1">
        <text>ATP + protein L-histidine = ADP + protein N-phospho-L-histidine.</text>
        <dbReference type="EC" id="2.7.13.3"/>
    </reaction>
</comment>
<dbReference type="SMART" id="SM00304">
    <property type="entry name" value="HAMP"/>
    <property type="match status" value="1"/>
</dbReference>
<dbReference type="Pfam" id="PF00072">
    <property type="entry name" value="Response_reg"/>
    <property type="match status" value="1"/>
</dbReference>
<dbReference type="InterPro" id="IPR008207">
    <property type="entry name" value="Sig_transdc_His_kin_Hpt_dom"/>
</dbReference>
<dbReference type="Gene3D" id="3.30.565.10">
    <property type="entry name" value="Histidine kinase-like ATPase, C-terminal domain"/>
    <property type="match status" value="1"/>
</dbReference>
<dbReference type="CDD" id="cd00088">
    <property type="entry name" value="HPT"/>
    <property type="match status" value="1"/>
</dbReference>
<keyword evidence="12" id="KW-0902">Two-component regulatory system</keyword>
<dbReference type="PANTHER" id="PTHR45339">
    <property type="entry name" value="HYBRID SIGNAL TRANSDUCTION HISTIDINE KINASE J"/>
    <property type="match status" value="1"/>
</dbReference>
<dbReference type="InterPro" id="IPR003660">
    <property type="entry name" value="HAMP_dom"/>
</dbReference>
<dbReference type="InterPro" id="IPR001610">
    <property type="entry name" value="PAC"/>
</dbReference>
<gene>
    <name evidence="23" type="ORF">I8J30_26985</name>
</gene>
<dbReference type="Pfam" id="PF00512">
    <property type="entry name" value="HisKA"/>
    <property type="match status" value="1"/>
</dbReference>
<dbReference type="SUPFAM" id="SSF55874">
    <property type="entry name" value="ATPase domain of HSP90 chaperone/DNA topoisomerase II/histidine kinase"/>
    <property type="match status" value="1"/>
</dbReference>
<dbReference type="PRINTS" id="PR00344">
    <property type="entry name" value="BCTRLSENSOR"/>
</dbReference>
<name>A0ABS5CKI8_9BACL</name>
<evidence type="ECO:0000256" key="4">
    <source>
        <dbReference type="ARBA" id="ARBA00022475"/>
    </source>
</evidence>
<dbReference type="Gene3D" id="3.40.50.2300">
    <property type="match status" value="2"/>
</dbReference>
<dbReference type="SMART" id="SM00387">
    <property type="entry name" value="HATPase_c"/>
    <property type="match status" value="1"/>
</dbReference>
<dbReference type="InterPro" id="IPR003661">
    <property type="entry name" value="HisK_dim/P_dom"/>
</dbReference>
<dbReference type="SUPFAM" id="SSF47384">
    <property type="entry name" value="Homodimeric domain of signal transducing histidine kinase"/>
    <property type="match status" value="1"/>
</dbReference>
<dbReference type="Pfam" id="PF00672">
    <property type="entry name" value="HAMP"/>
    <property type="match status" value="1"/>
</dbReference>
<dbReference type="SMART" id="SM00086">
    <property type="entry name" value="PAC"/>
    <property type="match status" value="2"/>
</dbReference>
<dbReference type="InterPro" id="IPR005467">
    <property type="entry name" value="His_kinase_dom"/>
</dbReference>
<feature type="modified residue" description="4-aspartylphosphate" evidence="15">
    <location>
        <position position="1070"/>
    </location>
</feature>
<dbReference type="EC" id="2.7.13.3" evidence="3"/>
<evidence type="ECO:0000256" key="13">
    <source>
        <dbReference type="ARBA" id="ARBA00023136"/>
    </source>
</evidence>
<dbReference type="PROSITE" id="PS50894">
    <property type="entry name" value="HPT"/>
    <property type="match status" value="1"/>
</dbReference>
<dbReference type="InterPro" id="IPR003594">
    <property type="entry name" value="HATPase_dom"/>
</dbReference>
<keyword evidence="13 16" id="KW-0472">Membrane</keyword>
<evidence type="ECO:0000256" key="14">
    <source>
        <dbReference type="PROSITE-ProRule" id="PRU00110"/>
    </source>
</evidence>
<organism evidence="23 24">
    <name type="scientific">Paenibacillus lignilyticus</name>
    <dbReference type="NCBI Taxonomy" id="1172615"/>
    <lineage>
        <taxon>Bacteria</taxon>
        <taxon>Bacillati</taxon>
        <taxon>Bacillota</taxon>
        <taxon>Bacilli</taxon>
        <taxon>Bacillales</taxon>
        <taxon>Paenibacillaceae</taxon>
        <taxon>Paenibacillus</taxon>
    </lineage>
</organism>
<dbReference type="PANTHER" id="PTHR45339:SF1">
    <property type="entry name" value="HYBRID SIGNAL TRANSDUCTION HISTIDINE KINASE J"/>
    <property type="match status" value="1"/>
</dbReference>
<feature type="domain" description="PAC" evidence="20">
    <location>
        <begin position="443"/>
        <end position="495"/>
    </location>
</feature>
<dbReference type="InterPro" id="IPR035965">
    <property type="entry name" value="PAS-like_dom_sf"/>
</dbReference>
<reference evidence="23 24" key="1">
    <citation type="submission" date="2021-04" db="EMBL/GenBank/DDBJ databases">
        <title>Paenibacillus sp. DLE-14 whole genome sequence.</title>
        <authorList>
            <person name="Ham Y.J."/>
        </authorList>
    </citation>
    <scope>NUCLEOTIDE SEQUENCE [LARGE SCALE GENOMIC DNA]</scope>
    <source>
        <strain evidence="23 24">DLE-14</strain>
    </source>
</reference>
<dbReference type="InterPro" id="IPR036641">
    <property type="entry name" value="HPT_dom_sf"/>
</dbReference>
<dbReference type="SMART" id="SM00073">
    <property type="entry name" value="HPT"/>
    <property type="match status" value="1"/>
</dbReference>
<dbReference type="SMART" id="SM00448">
    <property type="entry name" value="REC"/>
    <property type="match status" value="2"/>
</dbReference>
<evidence type="ECO:0000256" key="10">
    <source>
        <dbReference type="ARBA" id="ARBA00022840"/>
    </source>
</evidence>
<evidence type="ECO:0000256" key="6">
    <source>
        <dbReference type="ARBA" id="ARBA00022679"/>
    </source>
</evidence>
<evidence type="ECO:0000256" key="9">
    <source>
        <dbReference type="ARBA" id="ARBA00022777"/>
    </source>
</evidence>
<dbReference type="InterPro" id="IPR000014">
    <property type="entry name" value="PAS"/>
</dbReference>
<evidence type="ECO:0000256" key="5">
    <source>
        <dbReference type="ARBA" id="ARBA00022553"/>
    </source>
</evidence>
<dbReference type="SUPFAM" id="SSF158472">
    <property type="entry name" value="HAMP domain-like"/>
    <property type="match status" value="1"/>
</dbReference>
<dbReference type="InterPro" id="IPR036097">
    <property type="entry name" value="HisK_dim/P_sf"/>
</dbReference>
<dbReference type="SUPFAM" id="SSF52172">
    <property type="entry name" value="CheY-like"/>
    <property type="match status" value="2"/>
</dbReference>
<evidence type="ECO:0000259" key="22">
    <source>
        <dbReference type="PROSITE" id="PS50894"/>
    </source>
</evidence>
<feature type="domain" description="Response regulatory" evidence="18">
    <location>
        <begin position="872"/>
        <end position="993"/>
    </location>
</feature>
<dbReference type="Gene3D" id="6.10.340.10">
    <property type="match status" value="1"/>
</dbReference>
<dbReference type="PROSITE" id="PS50110">
    <property type="entry name" value="RESPONSE_REGULATORY"/>
    <property type="match status" value="2"/>
</dbReference>
<sequence>MGSFSLRTKVLVLILVVTSGALTIVGYGNYSAAQHTIMEALIEKANTKVQNTANNLSSWIDTRRAEVEVMSRTDQVRFGANFEREAYFWNETRRTGSPFETIGYADPSGKALLSDGRIIELANDPSFPIAMSGRVVVTDPMTNGSTKSKIIVIQVPVYGTTNEVIGIIYASLLAERMYSEHLNIRVGTTDRLFMYNDKAEIIEAPKESGLLDLASKSILSEELPFQPAALDMLVNDKGYFELDGQSGSSILFFSAVKGTSWHIGLNVSLSEIRQPLEAIKWRSVLSIVIAEAMLTILFFLFSDHIIRRIKRVINVTEAAAAGRFDVNNVLDDSGDEISQLSHSVNEMKVQLSGMFGRMDAMINQNQFAFIVLDDQYRVTYFSKAAELMLGYKAEEVINKATGLLFIDPADIQREAERLSGRHGYPVPADITVFEMLRSERFSYEREWNYLRKDGTSFPVAHSSNGMRDREGKFIGVAAIARDITMQKQAEKARNRQFKVMGAAKDLIAMFDDQGRLLYINAAGRTLLGIHKSYNDNDEMPMRTIGELLQGIEDAQAYGYQEDEVLLRTVQGEFIPVSKILVVHRDDETGETFYSCIARDISEHKRVQFELEHARREAESANLAKSHFLAQISHEIRTPLAGIIGLTGLLQKTELTALQLDYLHKTRDSSEALLSIINDILDFAKVEAGKIELNEMPFDPYSMIHKLTELLSMFVGGKERFQFIIDTPSDLPEQLIGDWLRIEQVLLNLCVNAIKFTEHGHVKLQVQLHPRGRLEKNVRLAFLVEDTGIGMTEEQLSKLFKPFVQADAATNRKYGGTGLGLVIVKRLVELMGGTIQVKSEIGKGSQFTFTIELPVAEERQQGRFLLGQGGEYSVWVVEDYELLSQRICVGLEDCGVTPITLASWKTAQERLLRSGIGVRPFALLLDFEMPDMYGEETWHNMHETARDAGVKTIALTTAYGREELLKLPVEKRPDTILVKPATRVSLYQSLLTLFEHTERVVTTANAEVAAAVVEKPKRPSGAILLAEDNDINQLVAVEQLREWGFTVDVAETGTEVLRKLTSRRYDLILMDIHMPEMDGDEAARIIRLDSKYDRLPIVALTANIMQEDHDRYMQLGMNDVLTKPIPPDALLQIISKWIRYGGELRVEPTKTKSRDRDAVGAVYVPVQSLDDEWLHKGIPGLQLEEALQRVNGKRDILNHMLKLFVKDYVSFDERLHEALTNGDFTLARRMAHTLKGVAGNLSAIKLAKAAQELEQLLKVPEELLEIETVYKAAAEVNDVLKELISHLSDLTEFDNIT</sequence>
<feature type="domain" description="Histidine kinase" evidence="17">
    <location>
        <begin position="630"/>
        <end position="856"/>
    </location>
</feature>
<evidence type="ECO:0000259" key="21">
    <source>
        <dbReference type="PROSITE" id="PS50885"/>
    </source>
</evidence>
<accession>A0ABS5CKI8</accession>
<dbReference type="RefSeq" id="WP_210663455.1">
    <property type="nucleotide sequence ID" value="NZ_JAGKSP010000017.1"/>
</dbReference>
<dbReference type="PROSITE" id="PS50112">
    <property type="entry name" value="PAS"/>
    <property type="match status" value="1"/>
</dbReference>
<dbReference type="SMART" id="SM00388">
    <property type="entry name" value="HisKA"/>
    <property type="match status" value="1"/>
</dbReference>
<protein>
    <recommendedName>
        <fullName evidence="3">histidine kinase</fullName>
        <ecNumber evidence="3">2.7.13.3</ecNumber>
    </recommendedName>
</protein>
<evidence type="ECO:0000259" key="20">
    <source>
        <dbReference type="PROSITE" id="PS50113"/>
    </source>
</evidence>
<dbReference type="CDD" id="cd06225">
    <property type="entry name" value="HAMP"/>
    <property type="match status" value="1"/>
</dbReference>
<evidence type="ECO:0000256" key="12">
    <source>
        <dbReference type="ARBA" id="ARBA00023012"/>
    </source>
</evidence>
<dbReference type="SUPFAM" id="SSF55785">
    <property type="entry name" value="PYP-like sensor domain (PAS domain)"/>
    <property type="match status" value="2"/>
</dbReference>
<dbReference type="SMART" id="SM00091">
    <property type="entry name" value="PAS"/>
    <property type="match status" value="2"/>
</dbReference>
<evidence type="ECO:0000256" key="11">
    <source>
        <dbReference type="ARBA" id="ARBA00022989"/>
    </source>
</evidence>
<keyword evidence="4" id="KW-1003">Cell membrane</keyword>
<keyword evidence="8" id="KW-0547">Nucleotide-binding</keyword>
<keyword evidence="9" id="KW-0418">Kinase</keyword>
<dbReference type="CDD" id="cd00082">
    <property type="entry name" value="HisKA"/>
    <property type="match status" value="1"/>
</dbReference>
<keyword evidence="11 16" id="KW-1133">Transmembrane helix</keyword>
<evidence type="ECO:0000256" key="8">
    <source>
        <dbReference type="ARBA" id="ARBA00022741"/>
    </source>
</evidence>
<evidence type="ECO:0000259" key="18">
    <source>
        <dbReference type="PROSITE" id="PS50110"/>
    </source>
</evidence>
<keyword evidence="10" id="KW-0067">ATP-binding</keyword>
<feature type="domain" description="Response regulatory" evidence="18">
    <location>
        <begin position="1021"/>
        <end position="1137"/>
    </location>
</feature>
<feature type="domain" description="PAS" evidence="19">
    <location>
        <begin position="354"/>
        <end position="410"/>
    </location>
</feature>
<dbReference type="InterPro" id="IPR001789">
    <property type="entry name" value="Sig_transdc_resp-reg_receiver"/>
</dbReference>
<dbReference type="CDD" id="cd16922">
    <property type="entry name" value="HATPase_EvgS-ArcB-TorS-like"/>
    <property type="match status" value="1"/>
</dbReference>
<comment type="subcellular location">
    <subcellularLocation>
        <location evidence="2">Cell membrane</location>
        <topology evidence="2">Multi-pass membrane protein</topology>
    </subcellularLocation>
</comment>
<dbReference type="InterPro" id="IPR036890">
    <property type="entry name" value="HATPase_C_sf"/>
</dbReference>
<dbReference type="Gene3D" id="3.30.450.20">
    <property type="entry name" value="PAS domain"/>
    <property type="match status" value="3"/>
</dbReference>
<dbReference type="EMBL" id="JAGKSP010000017">
    <property type="protein sequence ID" value="MBP3966354.1"/>
    <property type="molecule type" value="Genomic_DNA"/>
</dbReference>
<keyword evidence="5 15" id="KW-0597">Phosphoprotein</keyword>
<dbReference type="Gene3D" id="1.20.120.160">
    <property type="entry name" value="HPT domain"/>
    <property type="match status" value="1"/>
</dbReference>
<proteinExistence type="predicted"/>
<dbReference type="Gene3D" id="1.10.287.130">
    <property type="match status" value="1"/>
</dbReference>
<feature type="domain" description="HAMP" evidence="21">
    <location>
        <begin position="303"/>
        <end position="356"/>
    </location>
</feature>
<evidence type="ECO:0000256" key="3">
    <source>
        <dbReference type="ARBA" id="ARBA00012438"/>
    </source>
</evidence>
<dbReference type="InterPro" id="IPR004358">
    <property type="entry name" value="Sig_transdc_His_kin-like_C"/>
</dbReference>
<dbReference type="NCBIfam" id="TIGR00229">
    <property type="entry name" value="sensory_box"/>
    <property type="match status" value="2"/>
</dbReference>
<dbReference type="PROSITE" id="PS50113">
    <property type="entry name" value="PAC"/>
    <property type="match status" value="1"/>
</dbReference>
<dbReference type="SUPFAM" id="SSF47226">
    <property type="entry name" value="Histidine-containing phosphotransfer domain, HPT domain"/>
    <property type="match status" value="1"/>
</dbReference>
<dbReference type="CDD" id="cd18773">
    <property type="entry name" value="PDC1_HK_sensor"/>
    <property type="match status" value="1"/>
</dbReference>
<dbReference type="PROSITE" id="PS50109">
    <property type="entry name" value="HIS_KIN"/>
    <property type="match status" value="1"/>
</dbReference>
<evidence type="ECO:0000256" key="16">
    <source>
        <dbReference type="SAM" id="Phobius"/>
    </source>
</evidence>
<dbReference type="Pfam" id="PF02518">
    <property type="entry name" value="HATPase_c"/>
    <property type="match status" value="1"/>
</dbReference>
<feature type="modified residue" description="4-aspartylphosphate" evidence="15">
    <location>
        <position position="925"/>
    </location>
</feature>
<evidence type="ECO:0000256" key="2">
    <source>
        <dbReference type="ARBA" id="ARBA00004651"/>
    </source>
</evidence>
<dbReference type="InterPro" id="IPR011006">
    <property type="entry name" value="CheY-like_superfamily"/>
</dbReference>
<evidence type="ECO:0000259" key="17">
    <source>
        <dbReference type="PROSITE" id="PS50109"/>
    </source>
</evidence>
<dbReference type="InterPro" id="IPR000700">
    <property type="entry name" value="PAS-assoc_C"/>
</dbReference>
<evidence type="ECO:0000256" key="15">
    <source>
        <dbReference type="PROSITE-ProRule" id="PRU00169"/>
    </source>
</evidence>
<keyword evidence="6" id="KW-0808">Transferase</keyword>
<dbReference type="PROSITE" id="PS50885">
    <property type="entry name" value="HAMP"/>
    <property type="match status" value="1"/>
</dbReference>
<dbReference type="Pfam" id="PF13188">
    <property type="entry name" value="PAS_8"/>
    <property type="match status" value="1"/>
</dbReference>
<keyword evidence="7 16" id="KW-0812">Transmembrane</keyword>
<dbReference type="Pfam" id="PF01627">
    <property type="entry name" value="Hpt"/>
    <property type="match status" value="1"/>
</dbReference>
<evidence type="ECO:0000256" key="7">
    <source>
        <dbReference type="ARBA" id="ARBA00022692"/>
    </source>
</evidence>
<dbReference type="Pfam" id="PF13426">
    <property type="entry name" value="PAS_9"/>
    <property type="match status" value="1"/>
</dbReference>
<feature type="modified residue" description="Phosphohistidine" evidence="14">
    <location>
        <position position="1231"/>
    </location>
</feature>
<evidence type="ECO:0000313" key="24">
    <source>
        <dbReference type="Proteomes" id="UP000673394"/>
    </source>
</evidence>
<evidence type="ECO:0000259" key="19">
    <source>
        <dbReference type="PROSITE" id="PS50112"/>
    </source>
</evidence>
<dbReference type="CDD" id="cd00130">
    <property type="entry name" value="PAS"/>
    <property type="match status" value="2"/>
</dbReference>
<feature type="transmembrane region" description="Helical" evidence="16">
    <location>
        <begin position="281"/>
        <end position="301"/>
    </location>
</feature>
<comment type="caution">
    <text evidence="23">The sequence shown here is derived from an EMBL/GenBank/DDBJ whole genome shotgun (WGS) entry which is preliminary data.</text>
</comment>
<dbReference type="Proteomes" id="UP000673394">
    <property type="component" value="Unassembled WGS sequence"/>
</dbReference>
<evidence type="ECO:0000256" key="1">
    <source>
        <dbReference type="ARBA" id="ARBA00000085"/>
    </source>
</evidence>
<keyword evidence="24" id="KW-1185">Reference proteome</keyword>
<evidence type="ECO:0000313" key="23">
    <source>
        <dbReference type="EMBL" id="MBP3966354.1"/>
    </source>
</evidence>
<dbReference type="CDD" id="cd17546">
    <property type="entry name" value="REC_hyHK_CKI1_RcsC-like"/>
    <property type="match status" value="1"/>
</dbReference>
<feature type="domain" description="HPt" evidence="22">
    <location>
        <begin position="1192"/>
        <end position="1293"/>
    </location>
</feature>